<comment type="subcellular location">
    <subcellularLocation>
        <location evidence="1 8">Cell outer membrane</location>
        <topology evidence="1 8">Multi-pass membrane protein</topology>
    </subcellularLocation>
</comment>
<evidence type="ECO:0000256" key="7">
    <source>
        <dbReference type="ARBA" id="ARBA00023237"/>
    </source>
</evidence>
<organism evidence="12 13">
    <name type="scientific">Butyricimonas hominis</name>
    <dbReference type="NCBI Taxonomy" id="2763032"/>
    <lineage>
        <taxon>Bacteria</taxon>
        <taxon>Pseudomonadati</taxon>
        <taxon>Bacteroidota</taxon>
        <taxon>Bacteroidia</taxon>
        <taxon>Bacteroidales</taxon>
        <taxon>Odoribacteraceae</taxon>
        <taxon>Butyricimonas</taxon>
    </lineage>
</organism>
<dbReference type="PROSITE" id="PS52016">
    <property type="entry name" value="TONB_DEPENDENT_REC_3"/>
    <property type="match status" value="1"/>
</dbReference>
<dbReference type="InterPro" id="IPR012910">
    <property type="entry name" value="Plug_dom"/>
</dbReference>
<keyword evidence="7 8" id="KW-0998">Cell outer membrane</keyword>
<dbReference type="EMBL" id="JACOOH010000001">
    <property type="protein sequence ID" value="MBC5619686.1"/>
    <property type="molecule type" value="Genomic_DNA"/>
</dbReference>
<dbReference type="Pfam" id="PF07715">
    <property type="entry name" value="Plug"/>
    <property type="match status" value="1"/>
</dbReference>
<evidence type="ECO:0000259" key="10">
    <source>
        <dbReference type="Pfam" id="PF00593"/>
    </source>
</evidence>
<sequence length="1177" mass="133063">MKKNLWTWLLHDKKRRINTICMKVCLCLAFVFGGGMLGNAFAQTERLTLKRENASMLDIIFAVEKQSKMTFVYSMDAVNKIGKITIDVKDVLIDSVMNVCLRRTDYTYSLEKNVVVIKKKAEAEKKAALNEKKKVITGVVKDKRNEVLPGVSVYVKGTTIGVVTDVNGTYKFEVPGSVDRLLFSFVGMKTKEVELKGQTTVNVVLEDEVSGLDEVTVVAYGERKKRELIGAVSSVKAKDLEEVPSASLENLLQGHMAGVEVTSISGSPGGGGTRINIRGYNSLLSESQTDGTPLYIIDGVPVHSFTSPVTGTNTLAEIDPSTIESVEVLKDAASAALYGSRASNGVILITTKQGKTGRGKFSANVSYSYSILPETPVQTGGHLERMANIYKFRSVRAAYGSWQTGIYKMPESYREAYHQNGAYDFFWNNGYVLNDAQKDMVRPLQDSLNPFYNNSTNWWKYCFDAGKILNANLQASGGTETIKYMIGAGWYNERGIMLGSEFKRANILTNINVVPRTNLNVDARLYLAYTDRSRGAANTSFSSASKYERLTVDPKLNLSILPGSGDIEKETLKQINESSEKNITYRIRASLAVAYEFIKGLKLSSSLSMDFSEGKRNSFTPSYLDPTDKLSVSTGSISSGTMFSNENLLVYNKTIRNNHNMEILLGLSYSREAKDQFSASGKGSPSDKIHYVLDGFPTTYEKYGSIQALQAYRSNFEEKIMLSYFGRLAYNYKKKYLFEYTLRRDGSSVFGENVRWATFPSVAVGWAFSEEPFFKKWWLSYAKIRASWGTSGQQFRDAYLAHGTLELANHFLGNSGVLPSQIINTNLTWEESDQYDIGLDIDLFDYRLKFKLDYYYKYSKSLLFNVSLPGNYYFHKTAWQNAMEISNEGIEMELNYDILRDTEVKWRGKFNISRNWNRFEKSYTDMDMVNGTGQLVLGRPIYGLYLYKDLGMIESEKDIPAYYDQQGNKNLLYSMIKSYPYAAGTRMIQDMNQDGVINGDDRYYAGSTLPQAYGGWANEIMWKGFDLNVLFTYTLGRKIINLYKITSLQYDFRPSTVFVDYANTTFWEKPGDKADYPIITSSSRSYTGQFDGAVSSNIERVNYLRLKQLTLGYNFPKEWMRKINIDGCRLFFTAENLFLLTNYSGVDPEVVDPYTGYDNFMYYPLARKLTLGLTVKF</sequence>
<name>A0ABR7CVJ3_9BACT</name>
<accession>A0ABR7CVJ3</accession>
<keyword evidence="2 8" id="KW-0813">Transport</keyword>
<dbReference type="SUPFAM" id="SSF56935">
    <property type="entry name" value="Porins"/>
    <property type="match status" value="1"/>
</dbReference>
<proteinExistence type="inferred from homology"/>
<dbReference type="InterPro" id="IPR039426">
    <property type="entry name" value="TonB-dep_rcpt-like"/>
</dbReference>
<dbReference type="Gene3D" id="2.170.130.10">
    <property type="entry name" value="TonB-dependent receptor, plug domain"/>
    <property type="match status" value="1"/>
</dbReference>
<comment type="similarity">
    <text evidence="8 9">Belongs to the TonB-dependent receptor family.</text>
</comment>
<dbReference type="NCBIfam" id="TIGR04056">
    <property type="entry name" value="OMP_RagA_SusC"/>
    <property type="match status" value="1"/>
</dbReference>
<keyword evidence="6 8" id="KW-0472">Membrane</keyword>
<evidence type="ECO:0000256" key="8">
    <source>
        <dbReference type="PROSITE-ProRule" id="PRU01360"/>
    </source>
</evidence>
<keyword evidence="12" id="KW-0675">Receptor</keyword>
<evidence type="ECO:0000256" key="3">
    <source>
        <dbReference type="ARBA" id="ARBA00022452"/>
    </source>
</evidence>
<dbReference type="Pfam" id="PF00593">
    <property type="entry name" value="TonB_dep_Rec_b-barrel"/>
    <property type="match status" value="1"/>
</dbReference>
<protein>
    <submittedName>
        <fullName evidence="12">TonB-dependent receptor</fullName>
    </submittedName>
</protein>
<keyword evidence="4 8" id="KW-0812">Transmembrane</keyword>
<dbReference type="Gene3D" id="2.40.170.20">
    <property type="entry name" value="TonB-dependent receptor, beta-barrel domain"/>
    <property type="match status" value="1"/>
</dbReference>
<dbReference type="InterPro" id="IPR000531">
    <property type="entry name" value="Beta-barrel_TonB"/>
</dbReference>
<dbReference type="Gene3D" id="2.60.40.1120">
    <property type="entry name" value="Carboxypeptidase-like, regulatory domain"/>
    <property type="match status" value="1"/>
</dbReference>
<evidence type="ECO:0000313" key="12">
    <source>
        <dbReference type="EMBL" id="MBC5619686.1"/>
    </source>
</evidence>
<keyword evidence="5 9" id="KW-0798">TonB box</keyword>
<reference evidence="12 13" key="1">
    <citation type="submission" date="2020-08" db="EMBL/GenBank/DDBJ databases">
        <title>Genome public.</title>
        <authorList>
            <person name="Liu C."/>
            <person name="Sun Q."/>
        </authorList>
    </citation>
    <scope>NUCLEOTIDE SEQUENCE [LARGE SCALE GENOMIC DNA]</scope>
    <source>
        <strain evidence="12 13">NSJ-56</strain>
    </source>
</reference>
<dbReference type="Proteomes" id="UP000646484">
    <property type="component" value="Unassembled WGS sequence"/>
</dbReference>
<evidence type="ECO:0000256" key="4">
    <source>
        <dbReference type="ARBA" id="ARBA00022692"/>
    </source>
</evidence>
<dbReference type="InterPro" id="IPR023997">
    <property type="entry name" value="TonB-dep_OMP_SusC/RagA_CS"/>
</dbReference>
<evidence type="ECO:0000256" key="1">
    <source>
        <dbReference type="ARBA" id="ARBA00004571"/>
    </source>
</evidence>
<comment type="caution">
    <text evidence="12">The sequence shown here is derived from an EMBL/GenBank/DDBJ whole genome shotgun (WGS) entry which is preliminary data.</text>
</comment>
<dbReference type="SUPFAM" id="SSF49464">
    <property type="entry name" value="Carboxypeptidase regulatory domain-like"/>
    <property type="match status" value="1"/>
</dbReference>
<dbReference type="NCBIfam" id="TIGR04057">
    <property type="entry name" value="SusC_RagA_signa"/>
    <property type="match status" value="1"/>
</dbReference>
<dbReference type="InterPro" id="IPR023996">
    <property type="entry name" value="TonB-dep_OMP_SusC/RagA"/>
</dbReference>
<evidence type="ECO:0000259" key="11">
    <source>
        <dbReference type="Pfam" id="PF07715"/>
    </source>
</evidence>
<feature type="domain" description="TonB-dependent receptor plug" evidence="11">
    <location>
        <begin position="224"/>
        <end position="346"/>
    </location>
</feature>
<keyword evidence="13" id="KW-1185">Reference proteome</keyword>
<feature type="domain" description="TonB-dependent receptor-like beta-barrel" evidence="10">
    <location>
        <begin position="538"/>
        <end position="1137"/>
    </location>
</feature>
<evidence type="ECO:0000256" key="2">
    <source>
        <dbReference type="ARBA" id="ARBA00022448"/>
    </source>
</evidence>
<evidence type="ECO:0000256" key="5">
    <source>
        <dbReference type="ARBA" id="ARBA00023077"/>
    </source>
</evidence>
<keyword evidence="3 8" id="KW-1134">Transmembrane beta strand</keyword>
<dbReference type="InterPro" id="IPR036942">
    <property type="entry name" value="Beta-barrel_TonB_sf"/>
</dbReference>
<dbReference type="RefSeq" id="WP_186974609.1">
    <property type="nucleotide sequence ID" value="NZ_JACOOH010000001.1"/>
</dbReference>
<gene>
    <name evidence="12" type="ORF">H8S64_01085</name>
</gene>
<evidence type="ECO:0000313" key="13">
    <source>
        <dbReference type="Proteomes" id="UP000646484"/>
    </source>
</evidence>
<dbReference type="Pfam" id="PF13715">
    <property type="entry name" value="CarbopepD_reg_2"/>
    <property type="match status" value="1"/>
</dbReference>
<dbReference type="InterPro" id="IPR037066">
    <property type="entry name" value="Plug_dom_sf"/>
</dbReference>
<evidence type="ECO:0000256" key="6">
    <source>
        <dbReference type="ARBA" id="ARBA00023136"/>
    </source>
</evidence>
<evidence type="ECO:0000256" key="9">
    <source>
        <dbReference type="RuleBase" id="RU003357"/>
    </source>
</evidence>
<dbReference type="InterPro" id="IPR008969">
    <property type="entry name" value="CarboxyPept-like_regulatory"/>
</dbReference>